<keyword evidence="6 9" id="KW-0067">ATP-binding</keyword>
<comment type="caution">
    <text evidence="12">The sequence shown here is derived from an EMBL/GenBank/DDBJ whole genome shotgun (WGS) entry which is preliminary data.</text>
</comment>
<dbReference type="Proteomes" id="UP000708347">
    <property type="component" value="Unassembled WGS sequence"/>
</dbReference>
<feature type="transmembrane region" description="Helical" evidence="10">
    <location>
        <begin position="62"/>
        <end position="81"/>
    </location>
</feature>
<keyword evidence="4" id="KW-0677">Repeat</keyword>
<dbReference type="Gene3D" id="3.40.50.300">
    <property type="entry name" value="P-loop containing nucleotide triphosphate hydrolases"/>
    <property type="match status" value="3"/>
</dbReference>
<evidence type="ECO:0000256" key="6">
    <source>
        <dbReference type="ARBA" id="ARBA00022840"/>
    </source>
</evidence>
<dbReference type="InterPro" id="IPR002543">
    <property type="entry name" value="FtsK_dom"/>
</dbReference>
<dbReference type="EMBL" id="VBSB01000004">
    <property type="protein sequence ID" value="NTY59219.1"/>
    <property type="molecule type" value="Genomic_DNA"/>
</dbReference>
<sequence length="1180" mass="126073">MNRPARLAPQFPVNDLVVEALPYTPSTGGISRFVPVLGLGALMGVGALLWGSGMVARGPSTVAFPAMMLVSAVGMAMHAGARWSGGGLDHQRKRYLAGLGRLSEQLCETARHQRASLLWVHPAPSSLWMLIGGTRMWERGQGDSDFCHVRVGVGRQKLARRIVVPPVGPVDELDPVTADALRRFVHCHTTLDDAPIAVALDPVRLLLVGGDAEGGRALVRAIVCQLAVLHGPDILLIAAVVGPGRRQYWDWLKWLPHNVCPHRGESMVYEAAADVQAQRHHVVLIVDGADHRSLARSGVTVVVVGNDADDSTALRLHVAGERLAVRSGERIEEFATVDGMTMPQARSCARRLARYRTTDAVPDDLQRWVSALAVTDLAPLRVALGTSAAGDLVHLDIKEAADGGHGPHGLCIGATGSGKSELLRTIVAGMIARHSPDDLNLVLIDFKGGATFLGLEGVPHVAAVITNLADEAHLVARAKEALGGEIHRRQALLRRAGNAVNLVSYRRHRGIDPTLPDLPTLFIVIDEFAELLTQQPEFADLFTMIGRVGRSLGVHLLLASQRLDEGRLRGLESHLSYRICLKTSTAAESRAVLGVADAAELPTTPGAAILRTGDGRLTHFQASYLGGSARAATPSNPAVRLFTSVPAAPPETGAGAGPTALDMIVDRFRGQDTSAHQVWLPPLTRSPHLSELDSVAGGELSVVVGLVDLPFEQRRAPMVVELGGAGGNVAVVGAPQSGKSTAVCTMITALATRHDPHRIQFYCLDFGGGALEGLRRLPHVGSVGTRRERELVQRSVSHVGAILSARESRCETDIYGDVFLVVDGWSTLREEFPDLEATITGLAARGLSFGVHVILTAGRWADIRPALKDQIGTRVELRLGDPIDSDVDRKQASAVPIDRPGRGITRESQHFLIAMPDDVDAVHAGSWRAPPVRLLPTLVEHSAVVDQAGADIERVLLGLGEDRLEPVALDFSRQPHLLILGDPDCGKTAALRALCGEIVRAAIARPASLFVVDYRRGLLGVAESQHLLGYAFSPNSLADRLPELIAVLHSRLPAADTSIEQLKTRSWWTGPEVFVVVDDYDVVSATSSDALISLLALLPHATDIGLHLILARRCAGSARAMFEPLLAHLRDSGCAGLLMSGSPEEGSLIGHHRAVVQPPGRGMLVTRSAAQRVQVGWCPP</sequence>
<feature type="transmembrane region" description="Helical" evidence="10">
    <location>
        <begin position="30"/>
        <end position="50"/>
    </location>
</feature>
<accession>A0ABX2JTS3</accession>
<keyword evidence="13" id="KW-1185">Reference proteome</keyword>
<keyword evidence="5 9" id="KW-0547">Nucleotide-binding</keyword>
<dbReference type="NCBIfam" id="TIGR03924">
    <property type="entry name" value="T7SS_EccC_a"/>
    <property type="match status" value="1"/>
</dbReference>
<comment type="subcellular location">
    <subcellularLocation>
        <location evidence="1">Cell membrane</location>
        <topology evidence="1">Multi-pass membrane protein</topology>
    </subcellularLocation>
</comment>
<gene>
    <name evidence="12" type="primary">eccCb</name>
    <name evidence="12" type="ORF">FEG63_06585</name>
</gene>
<proteinExistence type="predicted"/>
<evidence type="ECO:0000256" key="9">
    <source>
        <dbReference type="PROSITE-ProRule" id="PRU00289"/>
    </source>
</evidence>
<dbReference type="NCBIfam" id="TIGR03925">
    <property type="entry name" value="T7SS_EccC_b"/>
    <property type="match status" value="1"/>
</dbReference>
<dbReference type="InterPro" id="IPR050206">
    <property type="entry name" value="FtsK/SpoIIIE/SftA"/>
</dbReference>
<dbReference type="SMART" id="SM00382">
    <property type="entry name" value="AAA"/>
    <property type="match status" value="3"/>
</dbReference>
<keyword evidence="3 10" id="KW-0812">Transmembrane</keyword>
<feature type="domain" description="FtsK" evidence="11">
    <location>
        <begin position="390"/>
        <end position="590"/>
    </location>
</feature>
<dbReference type="PANTHER" id="PTHR22683:SF1">
    <property type="entry name" value="TYPE VII SECRETION SYSTEM PROTEIN ESSC"/>
    <property type="match status" value="1"/>
</dbReference>
<dbReference type="RefSeq" id="WP_174397130.1">
    <property type="nucleotide sequence ID" value="NZ_VBSB01000004.1"/>
</dbReference>
<evidence type="ECO:0000256" key="10">
    <source>
        <dbReference type="SAM" id="Phobius"/>
    </source>
</evidence>
<dbReference type="Pfam" id="PF01580">
    <property type="entry name" value="FtsK_SpoIIIE"/>
    <property type="match status" value="2"/>
</dbReference>
<evidence type="ECO:0000256" key="2">
    <source>
        <dbReference type="ARBA" id="ARBA00022475"/>
    </source>
</evidence>
<dbReference type="InterPro" id="IPR023836">
    <property type="entry name" value="EccCa-like_Actinobacteria"/>
</dbReference>
<evidence type="ECO:0000313" key="12">
    <source>
        <dbReference type="EMBL" id="NTY59219.1"/>
    </source>
</evidence>
<dbReference type="PROSITE" id="PS50901">
    <property type="entry name" value="FTSK"/>
    <property type="match status" value="3"/>
</dbReference>
<evidence type="ECO:0000256" key="5">
    <source>
        <dbReference type="ARBA" id="ARBA00022741"/>
    </source>
</evidence>
<evidence type="ECO:0000256" key="7">
    <source>
        <dbReference type="ARBA" id="ARBA00022989"/>
    </source>
</evidence>
<evidence type="ECO:0000313" key="13">
    <source>
        <dbReference type="Proteomes" id="UP000708347"/>
    </source>
</evidence>
<feature type="domain" description="FtsK" evidence="11">
    <location>
        <begin position="964"/>
        <end position="1148"/>
    </location>
</feature>
<dbReference type="InterPro" id="IPR003593">
    <property type="entry name" value="AAA+_ATPase"/>
</dbReference>
<feature type="domain" description="FtsK" evidence="11">
    <location>
        <begin position="715"/>
        <end position="886"/>
    </location>
</feature>
<dbReference type="InterPro" id="IPR027417">
    <property type="entry name" value="P-loop_NTPase"/>
</dbReference>
<evidence type="ECO:0000256" key="8">
    <source>
        <dbReference type="ARBA" id="ARBA00023136"/>
    </source>
</evidence>
<organism evidence="12 13">
    <name type="scientific">Mycolicibacterium sphagni</name>
    <dbReference type="NCBI Taxonomy" id="1786"/>
    <lineage>
        <taxon>Bacteria</taxon>
        <taxon>Bacillati</taxon>
        <taxon>Actinomycetota</taxon>
        <taxon>Actinomycetes</taxon>
        <taxon>Mycobacteriales</taxon>
        <taxon>Mycobacteriaceae</taxon>
        <taxon>Mycolicibacterium</taxon>
    </lineage>
</organism>
<reference evidence="12 13" key="1">
    <citation type="submission" date="2019-05" db="EMBL/GenBank/DDBJ databases">
        <title>Mycolicibacterium sphagni ENV482 genome assembly.</title>
        <authorList>
            <person name="Chen W."/>
            <person name="Faulkner N.W."/>
            <person name="Hyman M.R."/>
        </authorList>
    </citation>
    <scope>NUCLEOTIDE SEQUENCE [LARGE SCALE GENOMIC DNA]</scope>
    <source>
        <strain evidence="12 13">ENV482</strain>
    </source>
</reference>
<keyword evidence="7 10" id="KW-1133">Transmembrane helix</keyword>
<evidence type="ECO:0000259" key="11">
    <source>
        <dbReference type="PROSITE" id="PS50901"/>
    </source>
</evidence>
<evidence type="ECO:0000256" key="4">
    <source>
        <dbReference type="ARBA" id="ARBA00022737"/>
    </source>
</evidence>
<evidence type="ECO:0000256" key="3">
    <source>
        <dbReference type="ARBA" id="ARBA00022692"/>
    </source>
</evidence>
<evidence type="ECO:0000256" key="1">
    <source>
        <dbReference type="ARBA" id="ARBA00004651"/>
    </source>
</evidence>
<feature type="binding site" evidence="9">
    <location>
        <begin position="413"/>
        <end position="420"/>
    </location>
    <ligand>
        <name>ATP</name>
        <dbReference type="ChEBI" id="CHEBI:30616"/>
    </ligand>
</feature>
<dbReference type="InterPro" id="IPR023837">
    <property type="entry name" value="EccCb-like_Actinobacteria"/>
</dbReference>
<protein>
    <submittedName>
        <fullName evidence="12">Type VII secretion protein EccCb</fullName>
    </submittedName>
</protein>
<name>A0ABX2JTS3_9MYCO</name>
<dbReference type="PANTHER" id="PTHR22683">
    <property type="entry name" value="SPORULATION PROTEIN RELATED"/>
    <property type="match status" value="1"/>
</dbReference>
<keyword evidence="8 10" id="KW-0472">Membrane</keyword>
<feature type="binding site" evidence="9">
    <location>
        <begin position="733"/>
        <end position="740"/>
    </location>
    <ligand>
        <name>ATP</name>
        <dbReference type="ChEBI" id="CHEBI:30616"/>
    </ligand>
</feature>
<feature type="binding site" evidence="9">
    <location>
        <begin position="981"/>
        <end position="988"/>
    </location>
    <ligand>
        <name>ATP</name>
        <dbReference type="ChEBI" id="CHEBI:30616"/>
    </ligand>
</feature>
<keyword evidence="2" id="KW-1003">Cell membrane</keyword>
<dbReference type="SUPFAM" id="SSF52540">
    <property type="entry name" value="P-loop containing nucleoside triphosphate hydrolases"/>
    <property type="match status" value="3"/>
</dbReference>